<keyword evidence="3" id="KW-1185">Reference proteome</keyword>
<dbReference type="InterPro" id="IPR005272">
    <property type="entry name" value="DUF406"/>
</dbReference>
<proteinExistence type="inferred from homology"/>
<dbReference type="InterPro" id="IPR035571">
    <property type="entry name" value="UPF0234-like_C"/>
</dbReference>
<dbReference type="GO" id="GO:0005829">
    <property type="term" value="C:cytosol"/>
    <property type="evidence" value="ECO:0007669"/>
    <property type="project" value="TreeGrafter"/>
</dbReference>
<comment type="similarity">
    <text evidence="1">Belongs to the UPF0381 family.</text>
</comment>
<reference evidence="3" key="1">
    <citation type="submission" date="2016-08" db="EMBL/GenBank/DDBJ databases">
        <authorList>
            <person name="Varghese N."/>
            <person name="Submissions Spin"/>
        </authorList>
    </citation>
    <scope>NUCLEOTIDE SEQUENCE [LARGE SCALE GENOMIC DNA]</scope>
    <source>
        <strain evidence="3">R-53144</strain>
    </source>
</reference>
<dbReference type="Gene3D" id="3.30.70.860">
    <property type="match status" value="1"/>
</dbReference>
<evidence type="ECO:0008006" key="4">
    <source>
        <dbReference type="Google" id="ProtNLM"/>
    </source>
</evidence>
<dbReference type="PANTHER" id="PTHR38769:SF1">
    <property type="entry name" value="UPF0381 PROTEIN YFCZ-RELATED"/>
    <property type="match status" value="1"/>
</dbReference>
<dbReference type="Proteomes" id="UP000199698">
    <property type="component" value="Unassembled WGS sequence"/>
</dbReference>
<dbReference type="STRING" id="1798183.GA0061080_100150"/>
<dbReference type="Pfam" id="PF04175">
    <property type="entry name" value="DUF406"/>
    <property type="match status" value="1"/>
</dbReference>
<accession>A0A1C3YRJ7</accession>
<evidence type="ECO:0000256" key="1">
    <source>
        <dbReference type="ARBA" id="ARBA00006201"/>
    </source>
</evidence>
<dbReference type="PANTHER" id="PTHR38769">
    <property type="entry name" value="UPF0381 PROTEIN YFCZ-RELATED"/>
    <property type="match status" value="1"/>
</dbReference>
<evidence type="ECO:0000313" key="2">
    <source>
        <dbReference type="EMBL" id="SCB72716.1"/>
    </source>
</evidence>
<dbReference type="NCBIfam" id="TIGR00743">
    <property type="entry name" value="DUF406 family protein"/>
    <property type="match status" value="1"/>
</dbReference>
<dbReference type="RefSeq" id="WP_091119047.1">
    <property type="nucleotide sequence ID" value="NZ_FMBA01000001.1"/>
</dbReference>
<sequence length="98" mass="10811">MTDSLNKCKANETAACCCVDVGTIIDNEDCSAEYEHVFATESEAQQKLASLTQAAKDVETEPCKIESNIEKINDGFKLSVKFTFCCGAECMIFQLKLR</sequence>
<gene>
    <name evidence="2" type="ORF">GA0061080_100150</name>
</gene>
<protein>
    <recommendedName>
        <fullName evidence="4">DUF406 family protein</fullName>
    </recommendedName>
</protein>
<name>A0A1C3YRJ7_9GAMM</name>
<dbReference type="AlphaFoldDB" id="A0A1C3YRJ7"/>
<organism evidence="2 3">
    <name type="scientific">Gilliamella intestini</name>
    <dbReference type="NCBI Taxonomy" id="1798183"/>
    <lineage>
        <taxon>Bacteria</taxon>
        <taxon>Pseudomonadati</taxon>
        <taxon>Pseudomonadota</taxon>
        <taxon>Gammaproteobacteria</taxon>
        <taxon>Orbales</taxon>
        <taxon>Orbaceae</taxon>
        <taxon>Gilliamella</taxon>
    </lineage>
</organism>
<dbReference type="OrthoDB" id="6198608at2"/>
<dbReference type="EMBL" id="FMBA01000001">
    <property type="protein sequence ID" value="SCB72716.1"/>
    <property type="molecule type" value="Genomic_DNA"/>
</dbReference>
<evidence type="ECO:0000313" key="3">
    <source>
        <dbReference type="Proteomes" id="UP000199698"/>
    </source>
</evidence>